<evidence type="ECO:0000256" key="9">
    <source>
        <dbReference type="ARBA" id="ARBA00023679"/>
    </source>
</evidence>
<dbReference type="InterPro" id="IPR020084">
    <property type="entry name" value="NUDIX_hydrolase_CS"/>
</dbReference>
<gene>
    <name evidence="12" type="primary">nudC</name>
    <name evidence="12" type="ORF">K7B09_00410</name>
</gene>
<comment type="catalytic activity">
    <reaction evidence="9">
        <text>a 5'-end NAD(+)-phospho-ribonucleoside in mRNA + H2O = a 5'-end phospho-adenosine-phospho-ribonucleoside in mRNA + beta-nicotinamide D-ribonucleotide + 2 H(+)</text>
        <dbReference type="Rhea" id="RHEA:60876"/>
        <dbReference type="Rhea" id="RHEA-COMP:15698"/>
        <dbReference type="Rhea" id="RHEA-COMP:15719"/>
        <dbReference type="ChEBI" id="CHEBI:14649"/>
        <dbReference type="ChEBI" id="CHEBI:15377"/>
        <dbReference type="ChEBI" id="CHEBI:15378"/>
        <dbReference type="ChEBI" id="CHEBI:144029"/>
        <dbReference type="ChEBI" id="CHEBI:144051"/>
    </reaction>
    <physiologicalReaction direction="left-to-right" evidence="9">
        <dbReference type="Rhea" id="RHEA:60877"/>
    </physiologicalReaction>
</comment>
<evidence type="ECO:0000256" key="6">
    <source>
        <dbReference type="ARBA" id="ARBA00022801"/>
    </source>
</evidence>
<evidence type="ECO:0000256" key="3">
    <source>
        <dbReference type="ARBA" id="ARBA00009595"/>
    </source>
</evidence>
<dbReference type="SUPFAM" id="SSF55811">
    <property type="entry name" value="Nudix"/>
    <property type="match status" value="1"/>
</dbReference>
<dbReference type="Pfam" id="PF09297">
    <property type="entry name" value="Zn_ribbon_NUD"/>
    <property type="match status" value="1"/>
</dbReference>
<evidence type="ECO:0000256" key="10">
    <source>
        <dbReference type="RuleBase" id="RU003476"/>
    </source>
</evidence>
<comment type="cofactor">
    <cofactor evidence="1">
        <name>Mg(2+)</name>
        <dbReference type="ChEBI" id="CHEBI:18420"/>
    </cofactor>
</comment>
<keyword evidence="8" id="KW-0520">NAD</keyword>
<reference evidence="12" key="1">
    <citation type="submission" date="2021-09" db="EMBL/GenBank/DDBJ databases">
        <authorList>
            <person name="Wu T."/>
            <person name="Guo S.Z."/>
        </authorList>
    </citation>
    <scope>NUCLEOTIDE SEQUENCE</scope>
    <source>
        <strain evidence="12">RSS-23</strain>
    </source>
</reference>
<name>A0ABS7TAC8_9GAMM</name>
<dbReference type="Pfam" id="PF09296">
    <property type="entry name" value="NUDIX-like"/>
    <property type="match status" value="1"/>
</dbReference>
<dbReference type="CDD" id="cd03429">
    <property type="entry name" value="NUDIX_NADH_pyrophosphatase_Nudt13"/>
    <property type="match status" value="1"/>
</dbReference>
<dbReference type="InterPro" id="IPR015376">
    <property type="entry name" value="Znr_NADH_PPase"/>
</dbReference>
<dbReference type="PROSITE" id="PS51462">
    <property type="entry name" value="NUDIX"/>
    <property type="match status" value="1"/>
</dbReference>
<comment type="cofactor">
    <cofactor evidence="2">
        <name>Zn(2+)</name>
        <dbReference type="ChEBI" id="CHEBI:29105"/>
    </cofactor>
</comment>
<comment type="similarity">
    <text evidence="3">Belongs to the Nudix hydrolase family. NudC subfamily.</text>
</comment>
<keyword evidence="7" id="KW-0460">Magnesium</keyword>
<evidence type="ECO:0000313" key="12">
    <source>
        <dbReference type="EMBL" id="MBZ4184788.1"/>
    </source>
</evidence>
<dbReference type="PANTHER" id="PTHR42904">
    <property type="entry name" value="NUDIX HYDROLASE, NUDC SUBFAMILY"/>
    <property type="match status" value="1"/>
</dbReference>
<keyword evidence="6 10" id="KW-0378">Hydrolase</keyword>
<dbReference type="GO" id="GO:0016787">
    <property type="term" value="F:hydrolase activity"/>
    <property type="evidence" value="ECO:0007669"/>
    <property type="project" value="UniProtKB-KW"/>
</dbReference>
<accession>A0ABS7TAC8</accession>
<dbReference type="Proteomes" id="UP001430290">
    <property type="component" value="Unassembled WGS sequence"/>
</dbReference>
<dbReference type="Gene3D" id="3.90.79.20">
    <property type="match status" value="1"/>
</dbReference>
<dbReference type="EC" id="3.6.1.22" evidence="4"/>
<evidence type="ECO:0000313" key="13">
    <source>
        <dbReference type="Proteomes" id="UP001430290"/>
    </source>
</evidence>
<dbReference type="PROSITE" id="PS00893">
    <property type="entry name" value="NUDIX_BOX"/>
    <property type="match status" value="1"/>
</dbReference>
<keyword evidence="13" id="KW-1185">Reference proteome</keyword>
<evidence type="ECO:0000256" key="8">
    <source>
        <dbReference type="ARBA" id="ARBA00023027"/>
    </source>
</evidence>
<dbReference type="Gene3D" id="3.90.79.10">
    <property type="entry name" value="Nucleoside Triphosphate Pyrophosphohydrolase"/>
    <property type="match status" value="1"/>
</dbReference>
<evidence type="ECO:0000256" key="1">
    <source>
        <dbReference type="ARBA" id="ARBA00001946"/>
    </source>
</evidence>
<dbReference type="InterPro" id="IPR050241">
    <property type="entry name" value="NAD-cap_RNA_hydrolase_NudC"/>
</dbReference>
<dbReference type="InterPro" id="IPR000086">
    <property type="entry name" value="NUDIX_hydrolase_dom"/>
</dbReference>
<evidence type="ECO:0000256" key="4">
    <source>
        <dbReference type="ARBA" id="ARBA00012381"/>
    </source>
</evidence>
<dbReference type="InterPro" id="IPR015375">
    <property type="entry name" value="NADH_PPase-like_N"/>
</dbReference>
<keyword evidence="5" id="KW-0479">Metal-binding</keyword>
<evidence type="ECO:0000256" key="5">
    <source>
        <dbReference type="ARBA" id="ARBA00022723"/>
    </source>
</evidence>
<dbReference type="InterPro" id="IPR015797">
    <property type="entry name" value="NUDIX_hydrolase-like_dom_sf"/>
</dbReference>
<sequence>MRLRQQLYGVSVTPFAFVDGALDRADHLRDDPAALAEAWPQAGIIALDASGCALLDADGALRQFSGAELPAGPDEHIFLGLRDGRAWFAADAAHVPAARTDSLDLRRAAAAWPAWQATLFAQARALQHWHQRYRYCPACGGTLQFVRAGWLARCAGCASEHYPRTDQAIIAAITDGTRLLLGRQANWPARRWSVVAGFVEPGETLEQTIAREVMEETGVRVHTQTARYLASQPWPFPGALMLGFIAHAEPDAPHASEELEDARWFSADEVRAGLARDWREADGDGEAEGIVLSSPISIARYVIQMWLDEHQSARNGQ</sequence>
<organism evidence="12 13">
    <name type="scientific">Thermomonas beijingensis</name>
    <dbReference type="NCBI Taxonomy" id="2872701"/>
    <lineage>
        <taxon>Bacteria</taxon>
        <taxon>Pseudomonadati</taxon>
        <taxon>Pseudomonadota</taxon>
        <taxon>Gammaproteobacteria</taxon>
        <taxon>Lysobacterales</taxon>
        <taxon>Lysobacteraceae</taxon>
        <taxon>Thermomonas</taxon>
    </lineage>
</organism>
<dbReference type="NCBIfam" id="NF001299">
    <property type="entry name" value="PRK00241.1"/>
    <property type="match status" value="1"/>
</dbReference>
<proteinExistence type="inferred from homology"/>
<dbReference type="Pfam" id="PF00293">
    <property type="entry name" value="NUDIX"/>
    <property type="match status" value="1"/>
</dbReference>
<feature type="domain" description="Nudix hydrolase" evidence="11">
    <location>
        <begin position="163"/>
        <end position="288"/>
    </location>
</feature>
<evidence type="ECO:0000256" key="2">
    <source>
        <dbReference type="ARBA" id="ARBA00001947"/>
    </source>
</evidence>
<evidence type="ECO:0000259" key="11">
    <source>
        <dbReference type="PROSITE" id="PS51462"/>
    </source>
</evidence>
<dbReference type="InterPro" id="IPR049734">
    <property type="entry name" value="NudC-like_C"/>
</dbReference>
<dbReference type="PRINTS" id="PR00502">
    <property type="entry name" value="NUDIXFAMILY"/>
</dbReference>
<protein>
    <recommendedName>
        <fullName evidence="4">NAD(+) diphosphatase</fullName>
        <ecNumber evidence="4">3.6.1.22</ecNumber>
    </recommendedName>
</protein>
<dbReference type="InterPro" id="IPR020476">
    <property type="entry name" value="Nudix_hydrolase"/>
</dbReference>
<dbReference type="PANTHER" id="PTHR42904:SF6">
    <property type="entry name" value="NAD-CAPPED RNA HYDROLASE NUDT12"/>
    <property type="match status" value="1"/>
</dbReference>
<comment type="caution">
    <text evidence="12">The sequence shown here is derived from an EMBL/GenBank/DDBJ whole genome shotgun (WGS) entry which is preliminary data.</text>
</comment>
<evidence type="ECO:0000256" key="7">
    <source>
        <dbReference type="ARBA" id="ARBA00022842"/>
    </source>
</evidence>
<dbReference type="EMBL" id="JAIQDJ010000001">
    <property type="protein sequence ID" value="MBZ4184788.1"/>
    <property type="molecule type" value="Genomic_DNA"/>
</dbReference>